<evidence type="ECO:0000313" key="2">
    <source>
        <dbReference type="EMBL" id="KAG9188797.1"/>
    </source>
</evidence>
<feature type="domain" description="DUF7730" evidence="1">
    <location>
        <begin position="80"/>
        <end position="231"/>
    </location>
</feature>
<organism evidence="2 3">
    <name type="scientific">Alternaria panax</name>
    <dbReference type="NCBI Taxonomy" id="48097"/>
    <lineage>
        <taxon>Eukaryota</taxon>
        <taxon>Fungi</taxon>
        <taxon>Dikarya</taxon>
        <taxon>Ascomycota</taxon>
        <taxon>Pezizomycotina</taxon>
        <taxon>Dothideomycetes</taxon>
        <taxon>Pleosporomycetidae</taxon>
        <taxon>Pleosporales</taxon>
        <taxon>Pleosporineae</taxon>
        <taxon>Pleosporaceae</taxon>
        <taxon>Alternaria</taxon>
        <taxon>Alternaria sect. Panax</taxon>
    </lineage>
</organism>
<dbReference type="InterPro" id="IPR056632">
    <property type="entry name" value="DUF7730"/>
</dbReference>
<name>A0AAD4FEW4_9PLEO</name>
<sequence length="338" mass="38371">MAMIQIKDDTYNYPTTPSLLQLLGLVEDDSTLWSFVRLLCKYKSIEPQMVPPNLRLLDDGMLDATPQSEDDKRSFQRNFQSAPLLRLPCELRNRIFGHVMGGFQIFISSKAVDDLWYPDKEDIYMERCIRSSIPSNRVALHEDWTFKDRYLRPAKHLPKVTIARTMTSKGPAFENPFVSLQRACRQIYTETATLPFSHINRFCYLDNHSLQVLAKRTRSVQIQSITKLILYVSEPLSGPYPTRNFPFARIQTLGLLTGLKSICINVTAGGSLSIRNAVLARIRTELEPKILEVAPNGIDLVFEFGNFGWSNYGQSSLNGDTVVQSKLTSTKVTLHECG</sequence>
<keyword evidence="3" id="KW-1185">Reference proteome</keyword>
<gene>
    <name evidence="2" type="ORF">G6011_07502</name>
</gene>
<accession>A0AAD4FEW4</accession>
<dbReference type="PANTHER" id="PTHR38790">
    <property type="entry name" value="2EXR DOMAIN-CONTAINING PROTEIN-RELATED"/>
    <property type="match status" value="1"/>
</dbReference>
<protein>
    <recommendedName>
        <fullName evidence="1">DUF7730 domain-containing protein</fullName>
    </recommendedName>
</protein>
<evidence type="ECO:0000313" key="3">
    <source>
        <dbReference type="Proteomes" id="UP001199106"/>
    </source>
</evidence>
<evidence type="ECO:0000259" key="1">
    <source>
        <dbReference type="Pfam" id="PF24864"/>
    </source>
</evidence>
<dbReference type="Proteomes" id="UP001199106">
    <property type="component" value="Unassembled WGS sequence"/>
</dbReference>
<dbReference type="PANTHER" id="PTHR38790:SF4">
    <property type="entry name" value="2EXR DOMAIN-CONTAINING PROTEIN"/>
    <property type="match status" value="1"/>
</dbReference>
<dbReference type="Pfam" id="PF24864">
    <property type="entry name" value="DUF7730"/>
    <property type="match status" value="1"/>
</dbReference>
<reference evidence="2" key="1">
    <citation type="submission" date="2021-07" db="EMBL/GenBank/DDBJ databases">
        <title>Genome Resource of American Ginseng Black Spot Pathogen Alternaria panax.</title>
        <authorList>
            <person name="Qiu C."/>
            <person name="Wang W."/>
            <person name="Liu Z."/>
        </authorList>
    </citation>
    <scope>NUCLEOTIDE SEQUENCE</scope>
    <source>
        <strain evidence="2">BNCC115425</strain>
    </source>
</reference>
<dbReference type="AlphaFoldDB" id="A0AAD4FEW4"/>
<comment type="caution">
    <text evidence="2">The sequence shown here is derived from an EMBL/GenBank/DDBJ whole genome shotgun (WGS) entry which is preliminary data.</text>
</comment>
<dbReference type="EMBL" id="JAANER010000006">
    <property type="protein sequence ID" value="KAG9188797.1"/>
    <property type="molecule type" value="Genomic_DNA"/>
</dbReference>
<proteinExistence type="predicted"/>